<feature type="transmembrane region" description="Helical" evidence="1">
    <location>
        <begin position="202"/>
        <end position="226"/>
    </location>
</feature>
<evidence type="ECO:0000256" key="1">
    <source>
        <dbReference type="SAM" id="Phobius"/>
    </source>
</evidence>
<feature type="transmembrane region" description="Helical" evidence="1">
    <location>
        <begin position="71"/>
        <end position="92"/>
    </location>
</feature>
<evidence type="ECO:0000313" key="3">
    <source>
        <dbReference type="Proteomes" id="UP000586254"/>
    </source>
</evidence>
<keyword evidence="1" id="KW-1133">Transmembrane helix</keyword>
<evidence type="ECO:0000313" key="2">
    <source>
        <dbReference type="EMBL" id="NZA36590.1"/>
    </source>
</evidence>
<sequence>MIFYFFRALLGFLMQTVPPAFLCIYPFWARQTWERKRPVLFFVFGGFLILGIFIAMVFMDTIRAGKPASNVNLINLLMFLEQGCCFLIYLFVIRAPFFKKLYCLTFISSFYAGIALVASFLNRLLFPELSVGPFVQDGYLWPLSGLCLYVVLVAATYPFLFRLMRRMSSHLLTPTRTGFWPSLCVPPVLFYLWIFLTPNDLFYGWIITSATALMLVLLLCVAFFSLQNLTWVAELEEKTTPPDPQKALSREACAVFNEKLQSSEMLLHDFRHHLLVLKKLLDDDDLGPANHLLQNLLDETETAEPILTSGNYLIDTLVNGRLGALSEKGVAVSAQASVPDILPLDYNTLYPSLLAVLNTAAAACEAASPCSESELTLSLDYSRQCLRVVCTFPGTQPLDTLSPDLQALSVSGKCRFECERCADGRTQLSLWLS</sequence>
<protein>
    <submittedName>
        <fullName evidence="2">Uncharacterized protein</fullName>
    </submittedName>
</protein>
<dbReference type="Proteomes" id="UP000586254">
    <property type="component" value="Unassembled WGS sequence"/>
</dbReference>
<accession>A0A1I5FN34</accession>
<feature type="transmembrane region" description="Helical" evidence="1">
    <location>
        <begin position="138"/>
        <end position="157"/>
    </location>
</feature>
<feature type="transmembrane region" description="Helical" evidence="1">
    <location>
        <begin position="178"/>
        <end position="196"/>
    </location>
</feature>
<gene>
    <name evidence="2" type="ORF">H0N91_00190</name>
</gene>
<organism evidence="2 3">
    <name type="scientific">Eubacterium callanderi</name>
    <dbReference type="NCBI Taxonomy" id="53442"/>
    <lineage>
        <taxon>Bacteria</taxon>
        <taxon>Bacillati</taxon>
        <taxon>Bacillota</taxon>
        <taxon>Clostridia</taxon>
        <taxon>Eubacteriales</taxon>
        <taxon>Eubacteriaceae</taxon>
        <taxon>Eubacterium</taxon>
    </lineage>
</organism>
<dbReference type="EMBL" id="JACCKS010000001">
    <property type="protein sequence ID" value="NZA36590.1"/>
    <property type="molecule type" value="Genomic_DNA"/>
</dbReference>
<feature type="transmembrane region" description="Helical" evidence="1">
    <location>
        <begin position="6"/>
        <end position="27"/>
    </location>
</feature>
<comment type="caution">
    <text evidence="2">The sequence shown here is derived from an EMBL/GenBank/DDBJ whole genome shotgun (WGS) entry which is preliminary data.</text>
</comment>
<feature type="transmembrane region" description="Helical" evidence="1">
    <location>
        <begin position="39"/>
        <end position="59"/>
    </location>
</feature>
<keyword evidence="1" id="KW-0812">Transmembrane</keyword>
<proteinExistence type="predicted"/>
<dbReference type="AlphaFoldDB" id="A0A1I5FN34"/>
<dbReference type="RefSeq" id="WP_090410645.1">
    <property type="nucleotide sequence ID" value="NZ_FOWI01000001.1"/>
</dbReference>
<feature type="transmembrane region" description="Helical" evidence="1">
    <location>
        <begin position="104"/>
        <end position="126"/>
    </location>
</feature>
<keyword evidence="1" id="KW-0472">Membrane</keyword>
<reference evidence="2 3" key="1">
    <citation type="submission" date="2020-07" db="EMBL/GenBank/DDBJ databases">
        <title>Organ Donor 1.</title>
        <authorList>
            <person name="Marsh A.J."/>
            <person name="Azcarate-Peril M.A."/>
        </authorList>
    </citation>
    <scope>NUCLEOTIDE SEQUENCE [LARGE SCALE GENOMIC DNA]</scope>
    <source>
        <strain evidence="2 3">AMC0717</strain>
    </source>
</reference>
<name>A0A1I5FN34_9FIRM</name>